<accession>A0AAW1Y1A9</accession>
<keyword evidence="2" id="KW-1185">Reference proteome</keyword>
<dbReference type="EMBL" id="JBEDUW010000002">
    <property type="protein sequence ID" value="KAK9942528.1"/>
    <property type="molecule type" value="Genomic_DNA"/>
</dbReference>
<sequence>MEVEISFIYEKVNGSVCGLHLEHPAEVVQETRARRERTDIGGASWAEDGAPVSCHAGDFMSSGSRRKKQSHGPLMSLAALWMVRSEETAVMEPC</sequence>
<dbReference type="AlphaFoldDB" id="A0AAW1Y1A9"/>
<proteinExistence type="predicted"/>
<gene>
    <name evidence="1" type="ORF">M0R45_008189</name>
</gene>
<protein>
    <submittedName>
        <fullName evidence="1">Uncharacterized protein</fullName>
    </submittedName>
</protein>
<comment type="caution">
    <text evidence="1">The sequence shown here is derived from an EMBL/GenBank/DDBJ whole genome shotgun (WGS) entry which is preliminary data.</text>
</comment>
<reference evidence="1 2" key="1">
    <citation type="journal article" date="2023" name="G3 (Bethesda)">
        <title>A chromosome-length genome assembly and annotation of blackberry (Rubus argutus, cv. 'Hillquist').</title>
        <authorList>
            <person name="Bruna T."/>
            <person name="Aryal R."/>
            <person name="Dudchenko O."/>
            <person name="Sargent D.J."/>
            <person name="Mead D."/>
            <person name="Buti M."/>
            <person name="Cavallini A."/>
            <person name="Hytonen T."/>
            <person name="Andres J."/>
            <person name="Pham M."/>
            <person name="Weisz D."/>
            <person name="Mascagni F."/>
            <person name="Usai G."/>
            <person name="Natali L."/>
            <person name="Bassil N."/>
            <person name="Fernandez G.E."/>
            <person name="Lomsadze A."/>
            <person name="Armour M."/>
            <person name="Olukolu B."/>
            <person name="Poorten T."/>
            <person name="Britton C."/>
            <person name="Davik J."/>
            <person name="Ashrafi H."/>
            <person name="Aiden E.L."/>
            <person name="Borodovsky M."/>
            <person name="Worthington M."/>
        </authorList>
    </citation>
    <scope>NUCLEOTIDE SEQUENCE [LARGE SCALE GENOMIC DNA]</scope>
    <source>
        <strain evidence="1">PI 553951</strain>
    </source>
</reference>
<name>A0AAW1Y1A9_RUBAR</name>
<dbReference type="Proteomes" id="UP001457282">
    <property type="component" value="Unassembled WGS sequence"/>
</dbReference>
<evidence type="ECO:0000313" key="2">
    <source>
        <dbReference type="Proteomes" id="UP001457282"/>
    </source>
</evidence>
<organism evidence="1 2">
    <name type="scientific">Rubus argutus</name>
    <name type="common">Southern blackberry</name>
    <dbReference type="NCBI Taxonomy" id="59490"/>
    <lineage>
        <taxon>Eukaryota</taxon>
        <taxon>Viridiplantae</taxon>
        <taxon>Streptophyta</taxon>
        <taxon>Embryophyta</taxon>
        <taxon>Tracheophyta</taxon>
        <taxon>Spermatophyta</taxon>
        <taxon>Magnoliopsida</taxon>
        <taxon>eudicotyledons</taxon>
        <taxon>Gunneridae</taxon>
        <taxon>Pentapetalae</taxon>
        <taxon>rosids</taxon>
        <taxon>fabids</taxon>
        <taxon>Rosales</taxon>
        <taxon>Rosaceae</taxon>
        <taxon>Rosoideae</taxon>
        <taxon>Rosoideae incertae sedis</taxon>
        <taxon>Rubus</taxon>
    </lineage>
</organism>
<evidence type="ECO:0000313" key="1">
    <source>
        <dbReference type="EMBL" id="KAK9942528.1"/>
    </source>
</evidence>